<name>E3NW02_CAERE</name>
<dbReference type="Gene3D" id="3.90.1600.10">
    <property type="entry name" value="Palm domain of DNA polymerase"/>
    <property type="match status" value="1"/>
</dbReference>
<dbReference type="OrthoDB" id="5876545at2759"/>
<dbReference type="eggNOG" id="ENOG502QQ9V">
    <property type="taxonomic scope" value="Eukaryota"/>
</dbReference>
<organism evidence="2">
    <name type="scientific">Caenorhabditis remanei</name>
    <name type="common">Caenorhabditis vulgaris</name>
    <dbReference type="NCBI Taxonomy" id="31234"/>
    <lineage>
        <taxon>Eukaryota</taxon>
        <taxon>Metazoa</taxon>
        <taxon>Ecdysozoa</taxon>
        <taxon>Nematoda</taxon>
        <taxon>Chromadorea</taxon>
        <taxon>Rhabditida</taxon>
        <taxon>Rhabditina</taxon>
        <taxon>Rhabditomorpha</taxon>
        <taxon>Rhabditoidea</taxon>
        <taxon>Rhabditidae</taxon>
        <taxon>Peloderinae</taxon>
        <taxon>Caenorhabditis</taxon>
    </lineage>
</organism>
<dbReference type="PANTHER" id="PTHR33568">
    <property type="entry name" value="DNA POLYMERASE"/>
    <property type="match status" value="1"/>
</dbReference>
<keyword evidence="2" id="KW-1185">Reference proteome</keyword>
<protein>
    <submittedName>
        <fullName evidence="1">Uncharacterized protein</fullName>
    </submittedName>
</protein>
<dbReference type="InterPro" id="IPR023211">
    <property type="entry name" value="DNA_pol_palm_dom_sf"/>
</dbReference>
<dbReference type="HOGENOM" id="CLU_1210766_0_0_1"/>
<reference evidence="1" key="1">
    <citation type="submission" date="2007-07" db="EMBL/GenBank/DDBJ databases">
        <title>PCAP assembly of the Caenorhabditis remanei genome.</title>
        <authorList>
            <consortium name="The Caenorhabditis remanei Sequencing Consortium"/>
            <person name="Wilson R.K."/>
        </authorList>
    </citation>
    <scope>NUCLEOTIDE SEQUENCE [LARGE SCALE GENOMIC DNA]</scope>
    <source>
        <strain evidence="1">PB4641</strain>
    </source>
</reference>
<evidence type="ECO:0000313" key="1">
    <source>
        <dbReference type="EMBL" id="EFP00593.1"/>
    </source>
</evidence>
<dbReference type="PANTHER" id="PTHR33568:SF3">
    <property type="entry name" value="DNA-DIRECTED DNA POLYMERASE"/>
    <property type="match status" value="1"/>
</dbReference>
<dbReference type="InterPro" id="IPR043502">
    <property type="entry name" value="DNA/RNA_pol_sf"/>
</dbReference>
<gene>
    <name evidence="1" type="ORF">CRE_30638</name>
</gene>
<dbReference type="SUPFAM" id="SSF56672">
    <property type="entry name" value="DNA/RNA polymerases"/>
    <property type="match status" value="1"/>
</dbReference>
<sequence length="229" mass="25835">MTKFLNDPKYEPVNMISFGAKKYFLSRRPKKEALLPGGFTNLAIAAQTTCAARLRLTQKAGIENMIYCDTDSEIYKENVGENKLELIRCEQLGFLTDEIPAGRKLKKVVVMTPKMYALRMEDQQGKSSYSVKAKGVSLTSKNSEAISFNTMKETMKDFISEGISEPLVAKMMTFKRGDNALDGLWTCITDKRVNPKMDKGHYDIHGVVTPFGQLPTNTLLIDDYPFYDQ</sequence>
<dbReference type="STRING" id="31234.E3NW02"/>
<evidence type="ECO:0000313" key="2">
    <source>
        <dbReference type="Proteomes" id="UP000008281"/>
    </source>
</evidence>
<accession>E3NW02</accession>
<proteinExistence type="predicted"/>
<dbReference type="Proteomes" id="UP000008281">
    <property type="component" value="Unassembled WGS sequence"/>
</dbReference>
<dbReference type="EMBL" id="DS271271">
    <property type="protein sequence ID" value="EFP00593.1"/>
    <property type="molecule type" value="Genomic_DNA"/>
</dbReference>
<dbReference type="AlphaFoldDB" id="E3NW02"/>
<dbReference type="InParanoid" id="E3NW02"/>